<gene>
    <name evidence="5" type="primary">rplX</name>
    <name evidence="8" type="ORF">A3F27_01165</name>
</gene>
<keyword evidence="5" id="KW-0694">RNA-binding</keyword>
<dbReference type="SMART" id="SM00739">
    <property type="entry name" value="KOW"/>
    <property type="match status" value="1"/>
</dbReference>
<dbReference type="GO" id="GO:0019843">
    <property type="term" value="F:rRNA binding"/>
    <property type="evidence" value="ECO:0007669"/>
    <property type="project" value="UniProtKB-UniRule"/>
</dbReference>
<evidence type="ECO:0000256" key="6">
    <source>
        <dbReference type="RuleBase" id="RU003477"/>
    </source>
</evidence>
<dbReference type="GO" id="GO:0006412">
    <property type="term" value="P:translation"/>
    <property type="evidence" value="ECO:0007669"/>
    <property type="project" value="UniProtKB-UniRule"/>
</dbReference>
<evidence type="ECO:0000259" key="7">
    <source>
        <dbReference type="SMART" id="SM00739"/>
    </source>
</evidence>
<dbReference type="GO" id="GO:0003735">
    <property type="term" value="F:structural constituent of ribosome"/>
    <property type="evidence" value="ECO:0007669"/>
    <property type="project" value="InterPro"/>
</dbReference>
<dbReference type="PROSITE" id="PS01108">
    <property type="entry name" value="RIBOSOMAL_L24"/>
    <property type="match status" value="1"/>
</dbReference>
<dbReference type="InterPro" id="IPR014722">
    <property type="entry name" value="Rib_uL2_dom2"/>
</dbReference>
<name>A0A1F6E859_9BACT</name>
<accession>A0A1F6E859</accession>
<organism evidence="8 9">
    <name type="scientific">Candidatus Kaiserbacteria bacterium RIFCSPHIGHO2_12_FULL_53_13</name>
    <dbReference type="NCBI Taxonomy" id="1798502"/>
    <lineage>
        <taxon>Bacteria</taxon>
        <taxon>Candidatus Kaiseribacteriota</taxon>
    </lineage>
</organism>
<dbReference type="InterPro" id="IPR041988">
    <property type="entry name" value="Ribosomal_uL24_KOW"/>
</dbReference>
<sequence length="102" mass="11162">MKLKKGDKVVVITGKSRGTSGTITRTLPKENRVFIDGVNVVKRHRRPTAQSRKGQIVEKPMSIDASNVMLADPQGGKPTRIRIVRKDGARERVATKSGSAIK</sequence>
<dbReference type="AlphaFoldDB" id="A0A1F6E859"/>
<comment type="subunit">
    <text evidence="5">Part of the 50S ribosomal subunit.</text>
</comment>
<protein>
    <recommendedName>
        <fullName evidence="4 5">Large ribosomal subunit protein uL24</fullName>
    </recommendedName>
</protein>
<reference evidence="8 9" key="1">
    <citation type="journal article" date="2016" name="Nat. Commun.">
        <title>Thousands of microbial genomes shed light on interconnected biogeochemical processes in an aquifer system.</title>
        <authorList>
            <person name="Anantharaman K."/>
            <person name="Brown C.T."/>
            <person name="Hug L.A."/>
            <person name="Sharon I."/>
            <person name="Castelle C.J."/>
            <person name="Probst A.J."/>
            <person name="Thomas B.C."/>
            <person name="Singh A."/>
            <person name="Wilkins M.J."/>
            <person name="Karaoz U."/>
            <person name="Brodie E.L."/>
            <person name="Williams K.H."/>
            <person name="Hubbard S.S."/>
            <person name="Banfield J.F."/>
        </authorList>
    </citation>
    <scope>NUCLEOTIDE SEQUENCE [LARGE SCALE GENOMIC DNA]</scope>
</reference>
<comment type="similarity">
    <text evidence="1 5 6">Belongs to the universal ribosomal protein uL24 family.</text>
</comment>
<dbReference type="EMBL" id="MFLP01000033">
    <property type="protein sequence ID" value="OGG69372.1"/>
    <property type="molecule type" value="Genomic_DNA"/>
</dbReference>
<proteinExistence type="inferred from homology"/>
<dbReference type="InterPro" id="IPR005825">
    <property type="entry name" value="Ribosomal_uL24_CS"/>
</dbReference>
<comment type="function">
    <text evidence="5">One of the proteins that surrounds the polypeptide exit tunnel on the outside of the subunit.</text>
</comment>
<comment type="caution">
    <text evidence="8">The sequence shown here is derived from an EMBL/GenBank/DDBJ whole genome shotgun (WGS) entry which is preliminary data.</text>
</comment>
<dbReference type="InterPro" id="IPR057264">
    <property type="entry name" value="Ribosomal_uL24_C"/>
</dbReference>
<dbReference type="Gene3D" id="2.30.30.30">
    <property type="match status" value="1"/>
</dbReference>
<dbReference type="Pfam" id="PF00467">
    <property type="entry name" value="KOW"/>
    <property type="match status" value="1"/>
</dbReference>
<comment type="function">
    <text evidence="5">One of two assembly initiator proteins, it binds directly to the 5'-end of the 23S rRNA, where it nucleates assembly of the 50S subunit.</text>
</comment>
<dbReference type="Pfam" id="PF17136">
    <property type="entry name" value="ribosomal_L24"/>
    <property type="match status" value="1"/>
</dbReference>
<dbReference type="PANTHER" id="PTHR12903">
    <property type="entry name" value="MITOCHONDRIAL RIBOSOMAL PROTEIN L24"/>
    <property type="match status" value="1"/>
</dbReference>
<dbReference type="InterPro" id="IPR003256">
    <property type="entry name" value="Ribosomal_uL24"/>
</dbReference>
<evidence type="ECO:0000313" key="8">
    <source>
        <dbReference type="EMBL" id="OGG69372.1"/>
    </source>
</evidence>
<evidence type="ECO:0000256" key="1">
    <source>
        <dbReference type="ARBA" id="ARBA00010618"/>
    </source>
</evidence>
<evidence type="ECO:0000256" key="5">
    <source>
        <dbReference type="HAMAP-Rule" id="MF_01326"/>
    </source>
</evidence>
<feature type="domain" description="KOW" evidence="7">
    <location>
        <begin position="2"/>
        <end position="29"/>
    </location>
</feature>
<dbReference type="CDD" id="cd06089">
    <property type="entry name" value="KOW_RPL26"/>
    <property type="match status" value="1"/>
</dbReference>
<keyword evidence="2 5" id="KW-0689">Ribosomal protein</keyword>
<evidence type="ECO:0000313" key="9">
    <source>
        <dbReference type="Proteomes" id="UP000176689"/>
    </source>
</evidence>
<dbReference type="InterPro" id="IPR008991">
    <property type="entry name" value="Translation_prot_SH3-like_sf"/>
</dbReference>
<evidence type="ECO:0000256" key="2">
    <source>
        <dbReference type="ARBA" id="ARBA00022980"/>
    </source>
</evidence>
<dbReference type="GO" id="GO:0005840">
    <property type="term" value="C:ribosome"/>
    <property type="evidence" value="ECO:0007669"/>
    <property type="project" value="UniProtKB-KW"/>
</dbReference>
<dbReference type="GO" id="GO:1990904">
    <property type="term" value="C:ribonucleoprotein complex"/>
    <property type="evidence" value="ECO:0007669"/>
    <property type="project" value="UniProtKB-KW"/>
</dbReference>
<evidence type="ECO:0000256" key="3">
    <source>
        <dbReference type="ARBA" id="ARBA00023274"/>
    </source>
</evidence>
<dbReference type="Proteomes" id="UP000176689">
    <property type="component" value="Unassembled WGS sequence"/>
</dbReference>
<keyword evidence="3 5" id="KW-0687">Ribonucleoprotein</keyword>
<dbReference type="HAMAP" id="MF_01326_B">
    <property type="entry name" value="Ribosomal_uL24_B"/>
    <property type="match status" value="1"/>
</dbReference>
<dbReference type="InterPro" id="IPR005824">
    <property type="entry name" value="KOW"/>
</dbReference>
<dbReference type="SUPFAM" id="SSF50104">
    <property type="entry name" value="Translation proteins SH3-like domain"/>
    <property type="match status" value="1"/>
</dbReference>
<keyword evidence="5" id="KW-0699">rRNA-binding</keyword>
<evidence type="ECO:0000256" key="4">
    <source>
        <dbReference type="ARBA" id="ARBA00035206"/>
    </source>
</evidence>
<dbReference type="NCBIfam" id="TIGR01079">
    <property type="entry name" value="rplX_bact"/>
    <property type="match status" value="1"/>
</dbReference>